<dbReference type="AlphaFoldDB" id="A0A0B7HML8"/>
<sequence length="54" mass="6445">MSYKISFQERARLSMENLSKQSPVTLEEARKQVQWLKEKSKTKVRKRRNSANGY</sequence>
<organism evidence="1 2">
    <name type="scientific">Capnocytophaga cynodegmi</name>
    <dbReference type="NCBI Taxonomy" id="28189"/>
    <lineage>
        <taxon>Bacteria</taxon>
        <taxon>Pseudomonadati</taxon>
        <taxon>Bacteroidota</taxon>
        <taxon>Flavobacteriia</taxon>
        <taxon>Flavobacteriales</taxon>
        <taxon>Flavobacteriaceae</taxon>
        <taxon>Capnocytophaga</taxon>
    </lineage>
</organism>
<evidence type="ECO:0000313" key="2">
    <source>
        <dbReference type="Proteomes" id="UP000038083"/>
    </source>
</evidence>
<proteinExistence type="predicted"/>
<gene>
    <name evidence="1" type="ORF">CCYN74_40096</name>
</gene>
<name>A0A0B7HML8_9FLAO</name>
<reference evidence="1 2" key="1">
    <citation type="submission" date="2015-01" db="EMBL/GenBank/DDBJ databases">
        <authorList>
            <person name="Xiang T."/>
            <person name="Song Y."/>
            <person name="Huang L."/>
            <person name="Wang B."/>
            <person name="Wu P."/>
        </authorList>
    </citation>
    <scope>NUCLEOTIDE SEQUENCE [LARGE SCALE GENOMIC DNA]</scope>
    <source>
        <strain evidence="1 2">Ccy74</strain>
    </source>
</reference>
<accession>A0A0B7HML8</accession>
<evidence type="ECO:0000313" key="1">
    <source>
        <dbReference type="EMBL" id="CEN39894.1"/>
    </source>
</evidence>
<dbReference type="GeneID" id="97263642"/>
<dbReference type="Proteomes" id="UP000038083">
    <property type="component" value="Unassembled WGS sequence"/>
</dbReference>
<dbReference type="RefSeq" id="WP_172919842.1">
    <property type="nucleotide sequence ID" value="NZ_CDOG01000034.1"/>
</dbReference>
<protein>
    <submittedName>
        <fullName evidence="1">Uncharacterized protein</fullName>
    </submittedName>
</protein>
<dbReference type="EMBL" id="CDOG01000034">
    <property type="protein sequence ID" value="CEN39894.1"/>
    <property type="molecule type" value="Genomic_DNA"/>
</dbReference>